<reference evidence="2" key="1">
    <citation type="submission" date="2017-01" db="EMBL/GenBank/DDBJ databases">
        <authorList>
            <person name="Wang Y."/>
            <person name="White M."/>
            <person name="Kvist S."/>
            <person name="Moncalvo J.-M."/>
        </authorList>
    </citation>
    <scope>NUCLEOTIDE SEQUENCE [LARGE SCALE GENOMIC DNA]</scope>
    <source>
        <strain evidence="2">ID-206-W2</strain>
    </source>
</reference>
<evidence type="ECO:0000313" key="2">
    <source>
        <dbReference type="Proteomes" id="UP000187429"/>
    </source>
</evidence>
<sequence length="101" mass="11476">MVQKTVPTATCSGVTHITGSRRLIQFSAAIQEGYGRRRTCRTYGGSFLATDKERDRTSEITEPGTLQQHDCSSKEEMGLRILLDLRRLSLYVEEQNFKADY</sequence>
<comment type="caution">
    <text evidence="1">The sequence shown here is derived from an EMBL/GenBank/DDBJ whole genome shotgun (WGS) entry which is preliminary data.</text>
</comment>
<dbReference type="EMBL" id="LSSM01001648">
    <property type="protein sequence ID" value="OMJ25411.1"/>
    <property type="molecule type" value="Genomic_DNA"/>
</dbReference>
<organism evidence="1 2">
    <name type="scientific">Smittium culicis</name>
    <dbReference type="NCBI Taxonomy" id="133412"/>
    <lineage>
        <taxon>Eukaryota</taxon>
        <taxon>Fungi</taxon>
        <taxon>Fungi incertae sedis</taxon>
        <taxon>Zoopagomycota</taxon>
        <taxon>Kickxellomycotina</taxon>
        <taxon>Harpellomycetes</taxon>
        <taxon>Harpellales</taxon>
        <taxon>Legeriomycetaceae</taxon>
        <taxon>Smittium</taxon>
    </lineage>
</organism>
<keyword evidence="2" id="KW-1185">Reference proteome</keyword>
<gene>
    <name evidence="1" type="ORF">AYI69_g4307</name>
</gene>
<dbReference type="AlphaFoldDB" id="A0A1R1YEP7"/>
<evidence type="ECO:0000313" key="1">
    <source>
        <dbReference type="EMBL" id="OMJ25411.1"/>
    </source>
</evidence>
<dbReference type="Proteomes" id="UP000187429">
    <property type="component" value="Unassembled WGS sequence"/>
</dbReference>
<proteinExistence type="predicted"/>
<name>A0A1R1YEP7_9FUNG</name>
<protein>
    <submittedName>
        <fullName evidence="1">Uncharacterized protein</fullName>
    </submittedName>
</protein>
<accession>A0A1R1YEP7</accession>